<feature type="binding site" evidence="10">
    <location>
        <position position="29"/>
    </location>
    <ligand>
        <name>ATP</name>
        <dbReference type="ChEBI" id="CHEBI:30616"/>
    </ligand>
</feature>
<dbReference type="InterPro" id="IPR001650">
    <property type="entry name" value="Helicase_C-like"/>
</dbReference>
<comment type="similarity">
    <text evidence="10">Belongs to the helicase family. Hel308 subfamily.</text>
</comment>
<keyword evidence="1 10" id="KW-0547">Nucleotide-binding</keyword>
<comment type="subunit">
    <text evidence="10">Monomer.</text>
</comment>
<keyword evidence="8 10" id="KW-0413">Isomerase</keyword>
<keyword evidence="5 10" id="KW-0067">ATP-binding</keyword>
<evidence type="ECO:0000259" key="12">
    <source>
        <dbReference type="PROSITE" id="PS51192"/>
    </source>
</evidence>
<keyword evidence="4 10" id="KW-0347">Helicase</keyword>
<dbReference type="PROSITE" id="PS51194">
    <property type="entry name" value="HELICASE_CTER"/>
    <property type="match status" value="1"/>
</dbReference>
<comment type="catalytic activity">
    <reaction evidence="9 10">
        <text>Couples ATP hydrolysis with the unwinding of duplex DNA by translocating in the 3'-5' direction.</text>
        <dbReference type="EC" id="5.6.2.4"/>
    </reaction>
</comment>
<dbReference type="Gene3D" id="1.10.3380.30">
    <property type="match status" value="2"/>
</dbReference>
<keyword evidence="2 10" id="KW-0227">DNA damage</keyword>
<keyword evidence="15" id="KW-1185">Reference proteome</keyword>
<keyword evidence="3 10" id="KW-0378">Hydrolase</keyword>
<organism evidence="14 15">
    <name type="scientific">Halorhabdus utahensis (strain DSM 12940 / JCM 11049 / AX-2)</name>
    <dbReference type="NCBI Taxonomy" id="519442"/>
    <lineage>
        <taxon>Archaea</taxon>
        <taxon>Methanobacteriati</taxon>
        <taxon>Methanobacteriota</taxon>
        <taxon>Stenosarchaea group</taxon>
        <taxon>Halobacteria</taxon>
        <taxon>Halobacteriales</taxon>
        <taxon>Haloarculaceae</taxon>
        <taxon>Halorhabdus</taxon>
    </lineage>
</organism>
<dbReference type="GO" id="GO:0006281">
    <property type="term" value="P:DNA repair"/>
    <property type="evidence" value="ECO:0007669"/>
    <property type="project" value="UniProtKB-UniRule"/>
</dbReference>
<dbReference type="KEGG" id="hut:Huta_2129"/>
<dbReference type="InterPro" id="IPR027417">
    <property type="entry name" value="P-loop_NTPase"/>
</dbReference>
<evidence type="ECO:0000256" key="2">
    <source>
        <dbReference type="ARBA" id="ARBA00022763"/>
    </source>
</evidence>
<dbReference type="GeneID" id="71811483"/>
<gene>
    <name evidence="10" type="primary">hel308</name>
    <name evidence="14" type="ordered locus">Huta_2129</name>
</gene>
<evidence type="ECO:0000313" key="15">
    <source>
        <dbReference type="Proteomes" id="UP000002071"/>
    </source>
</evidence>
<dbReference type="PANTHER" id="PTHR47961">
    <property type="entry name" value="DNA POLYMERASE THETA, PUTATIVE (AFU_ORTHOLOGUE AFUA_1G05260)-RELATED"/>
    <property type="match status" value="1"/>
</dbReference>
<feature type="domain" description="Helicase C-terminal" evidence="13">
    <location>
        <begin position="418"/>
        <end position="617"/>
    </location>
</feature>
<feature type="compositionally biased region" description="Acidic residues" evidence="11">
    <location>
        <begin position="739"/>
        <end position="751"/>
    </location>
</feature>
<dbReference type="SUPFAM" id="SSF46785">
    <property type="entry name" value="Winged helix' DNA-binding domain"/>
    <property type="match status" value="1"/>
</dbReference>
<dbReference type="STRING" id="519442.Huta_2129"/>
<evidence type="ECO:0000259" key="13">
    <source>
        <dbReference type="PROSITE" id="PS51194"/>
    </source>
</evidence>
<evidence type="ECO:0000256" key="7">
    <source>
        <dbReference type="ARBA" id="ARBA00023204"/>
    </source>
</evidence>
<accession>C7NU51</accession>
<evidence type="ECO:0000256" key="6">
    <source>
        <dbReference type="ARBA" id="ARBA00023125"/>
    </source>
</evidence>
<comment type="function">
    <text evidence="10">DNA-dependent ATPase and 3'-5' DNA helicase that may be involved in repair of stalled replication forks.</text>
</comment>
<dbReference type="Pfam" id="PF21280">
    <property type="entry name" value="Helicase_dom4_arc"/>
    <property type="match status" value="1"/>
</dbReference>
<dbReference type="InterPro" id="IPR011545">
    <property type="entry name" value="DEAD/DEAH_box_helicase_dom"/>
</dbReference>
<dbReference type="InterPro" id="IPR048772">
    <property type="entry name" value="Hel308-like_dom4"/>
</dbReference>
<dbReference type="CDD" id="cd18028">
    <property type="entry name" value="DEXHc_archSki2"/>
    <property type="match status" value="1"/>
</dbReference>
<sequence>MDVADIPGVPAWLPEHLQAEGIEELYPPQAEAVEGGVTDGANLVASVPTASGKTLIAELAMFSAITDGEGDEAGDDEGVDHAAETDGTALYIVPLRALASEKRTEFEQFEAYGLEVGVSTGNYESDGGWLGDKDVVVATSEKVDSLVRNDAPWIDDLDCVVADEVHLVDDGERGPTLEVTLAKLRKRNPDLQTVALSATIGNADALAEWLDAELVDSTWRPIDLKKGVHYGQALQFEDGSQQELRVHDNEKATAAILRDTLSSEIQDLAQVPKNKRNLIKETLDGTFDPQVEYQQSIKEEIQNLCIDPLQYDIGEEFGIFGIAITHDIGSAEDIAVRLSEDTTAFVSSSERDTLNEVAKEVQAAGNSRSVQKLSELIPTGVGFYHGKLPEKCRRRVKELANDGLLKSIVSTTSLDLDNVDNTNTFHEGGSLLVFVNSRKNAEAAARRLASTTDPLLSGDERDRLAEIAAEIRDVSDTETSDDLADAVEGGAAFHHAGLSREHRSLVEEAFQERLVKVISATPTLAAGVNTPSRRVVVRDWRRYDGTAGGMQPLSVLEVHQMMGRAGRPGLDPYGEALLLASSHDELDELFERYVWADPEPVQSKLAAEPALRTHILSTVASGFANSRAGLLDFLEATLYASQTTEGGRLETVVDEVIAYLEANDFLTREDDPDGTLRATSIGQTVSRLYLDPMSAAEMLDGLREFERTAGERSTRSPHDGERDDEPPGFEPASELVSDAGDDIGESDDTDDTPQPTAMGLYHLVSRTPDMYELYLRSGDEEEYSMEAYEREAEFLGAMPSEFEEGRFEDWLSALKTARLLEDWADEVEEGTITERYGVGPGDIRGKVETASWLLNAAERLAGEVGLDVTPAIREARVRVEHGVRAELVDLAGVRGVGRKRARRLFAAGIESREDLREADKAVVLGALRGREKTAENILTNAGHRDPSMDGVTPAAGSDELTAANGAGSGDRDGAEDEQPADQSSLGDF</sequence>
<dbReference type="Proteomes" id="UP000002071">
    <property type="component" value="Chromosome"/>
</dbReference>
<evidence type="ECO:0000256" key="1">
    <source>
        <dbReference type="ARBA" id="ARBA00022741"/>
    </source>
</evidence>
<dbReference type="EMBL" id="CP001687">
    <property type="protein sequence ID" value="ACV12296.1"/>
    <property type="molecule type" value="Genomic_DNA"/>
</dbReference>
<protein>
    <recommendedName>
        <fullName evidence="10">ATP-dependent DNA helicase Hel308</fullName>
        <ecNumber evidence="10">5.6.2.4</ecNumber>
    </recommendedName>
    <alternativeName>
        <fullName evidence="10">DNA 3'-5' helicase Hel308</fullName>
    </alternativeName>
</protein>
<dbReference type="Gene3D" id="1.10.150.20">
    <property type="entry name" value="5' to 3' exonuclease, C-terminal subdomain"/>
    <property type="match status" value="1"/>
</dbReference>
<evidence type="ECO:0000256" key="9">
    <source>
        <dbReference type="ARBA" id="ARBA00034617"/>
    </source>
</evidence>
<dbReference type="Pfam" id="PF00271">
    <property type="entry name" value="Helicase_C"/>
    <property type="match status" value="1"/>
</dbReference>
<reference evidence="14 15" key="1">
    <citation type="journal article" date="2009" name="Stand. Genomic Sci.">
        <title>Complete genome sequence of Halorhabdus utahensis type strain (AX-2).</title>
        <authorList>
            <person name="Anderson I."/>
            <person name="Tindall B.J."/>
            <person name="Pomrenke H."/>
            <person name="Goker M."/>
            <person name="Lapidus A."/>
            <person name="Nolan M."/>
            <person name="Copeland A."/>
            <person name="Glavina Del Rio T."/>
            <person name="Chen F."/>
            <person name="Tice H."/>
            <person name="Cheng J.F."/>
            <person name="Lucas S."/>
            <person name="Chertkov O."/>
            <person name="Bruce D."/>
            <person name="Brettin T."/>
            <person name="Detter J.C."/>
            <person name="Han C."/>
            <person name="Goodwin L."/>
            <person name="Land M."/>
            <person name="Hauser L."/>
            <person name="Chang Y.J."/>
            <person name="Jeffries C.D."/>
            <person name="Pitluck S."/>
            <person name="Pati A."/>
            <person name="Mavromatis K."/>
            <person name="Ivanova N."/>
            <person name="Ovchinnikova G."/>
            <person name="Chen A."/>
            <person name="Palaniappan K."/>
            <person name="Chain P."/>
            <person name="Rohde M."/>
            <person name="Bristow J."/>
            <person name="Eisen J.A."/>
            <person name="Markowitz V."/>
            <person name="Hugenholtz P."/>
            <person name="Kyrpides N.C."/>
            <person name="Klenk H.P."/>
        </authorList>
    </citation>
    <scope>NUCLEOTIDE SEQUENCE [LARGE SCALE GENOMIC DNA]</scope>
    <source>
        <strain evidence="15">DSM 12940 / JCM 11049 / AX-2</strain>
    </source>
</reference>
<feature type="region of interest" description="Disordered" evidence="11">
    <location>
        <begin position="935"/>
        <end position="988"/>
    </location>
</feature>
<dbReference type="SMART" id="SM00487">
    <property type="entry name" value="DEXDc"/>
    <property type="match status" value="1"/>
</dbReference>
<dbReference type="RefSeq" id="WP_015789867.1">
    <property type="nucleotide sequence ID" value="NC_013158.1"/>
</dbReference>
<dbReference type="SUPFAM" id="SSF52540">
    <property type="entry name" value="P-loop containing nucleoside triphosphate hydrolases"/>
    <property type="match status" value="3"/>
</dbReference>
<dbReference type="CDD" id="cd18795">
    <property type="entry name" value="SF2_C_Ski2"/>
    <property type="match status" value="1"/>
</dbReference>
<keyword evidence="7 10" id="KW-0234">DNA repair</keyword>
<evidence type="ECO:0000256" key="3">
    <source>
        <dbReference type="ARBA" id="ARBA00022801"/>
    </source>
</evidence>
<dbReference type="Pfam" id="PF00270">
    <property type="entry name" value="DEAD"/>
    <property type="match status" value="1"/>
</dbReference>
<dbReference type="AlphaFoldDB" id="C7NU51"/>
<name>C7NU51_HALUD</name>
<evidence type="ECO:0000256" key="11">
    <source>
        <dbReference type="SAM" id="MobiDB-lite"/>
    </source>
</evidence>
<dbReference type="eggNOG" id="arCOG00553">
    <property type="taxonomic scope" value="Archaea"/>
</dbReference>
<keyword evidence="6 10" id="KW-0238">DNA-binding</keyword>
<dbReference type="GO" id="GO:0003677">
    <property type="term" value="F:DNA binding"/>
    <property type="evidence" value="ECO:0007669"/>
    <property type="project" value="UniProtKB-UniRule"/>
</dbReference>
<comment type="catalytic activity">
    <reaction evidence="10">
        <text>ATP + H2O = ADP + phosphate + H(+)</text>
        <dbReference type="Rhea" id="RHEA:13065"/>
        <dbReference type="ChEBI" id="CHEBI:15377"/>
        <dbReference type="ChEBI" id="CHEBI:15378"/>
        <dbReference type="ChEBI" id="CHEBI:30616"/>
        <dbReference type="ChEBI" id="CHEBI:43474"/>
        <dbReference type="ChEBI" id="CHEBI:456216"/>
        <dbReference type="EC" id="5.6.2.4"/>
    </reaction>
</comment>
<evidence type="ECO:0000313" key="14">
    <source>
        <dbReference type="EMBL" id="ACV12296.1"/>
    </source>
</evidence>
<dbReference type="InterPro" id="IPR014001">
    <property type="entry name" value="Helicase_ATP-bd"/>
</dbReference>
<dbReference type="HOGENOM" id="CLU_279743_0_0_2"/>
<dbReference type="EC" id="5.6.2.4" evidence="10"/>
<dbReference type="GO" id="GO:0043138">
    <property type="term" value="F:3'-5' DNA helicase activity"/>
    <property type="evidence" value="ECO:0007669"/>
    <property type="project" value="UniProtKB-UniRule"/>
</dbReference>
<dbReference type="PROSITE" id="PS51192">
    <property type="entry name" value="HELICASE_ATP_BIND_1"/>
    <property type="match status" value="1"/>
</dbReference>
<dbReference type="Gene3D" id="3.40.50.300">
    <property type="entry name" value="P-loop containing nucleotide triphosphate hydrolases"/>
    <property type="match status" value="3"/>
</dbReference>
<evidence type="ECO:0000256" key="5">
    <source>
        <dbReference type="ARBA" id="ARBA00022840"/>
    </source>
</evidence>
<evidence type="ECO:0000256" key="8">
    <source>
        <dbReference type="ARBA" id="ARBA00023235"/>
    </source>
</evidence>
<dbReference type="InterPro" id="IPR022965">
    <property type="entry name" value="Helicase_Hel308"/>
</dbReference>
<dbReference type="GO" id="GO:0016887">
    <property type="term" value="F:ATP hydrolysis activity"/>
    <property type="evidence" value="ECO:0007669"/>
    <property type="project" value="RHEA"/>
</dbReference>
<dbReference type="InterPro" id="IPR050474">
    <property type="entry name" value="Hel308_SKI2-like"/>
</dbReference>
<dbReference type="PANTHER" id="PTHR47961:SF10">
    <property type="entry name" value="ATP-DEPENDENT DNA HELICASE HEL308"/>
    <property type="match status" value="1"/>
</dbReference>
<feature type="domain" description="Helicase ATP-binding" evidence="12">
    <location>
        <begin position="34"/>
        <end position="218"/>
    </location>
</feature>
<proteinExistence type="inferred from homology"/>
<evidence type="ECO:0000256" key="10">
    <source>
        <dbReference type="HAMAP-Rule" id="MF_00442"/>
    </source>
</evidence>
<feature type="region of interest" description="Disordered" evidence="11">
    <location>
        <begin position="707"/>
        <end position="756"/>
    </location>
</feature>
<dbReference type="HAMAP" id="MF_00442">
    <property type="entry name" value="Helicase_Hel308"/>
    <property type="match status" value="1"/>
</dbReference>
<dbReference type="GO" id="GO:0005524">
    <property type="term" value="F:ATP binding"/>
    <property type="evidence" value="ECO:0007669"/>
    <property type="project" value="UniProtKB-UniRule"/>
</dbReference>
<dbReference type="Pfam" id="PF14520">
    <property type="entry name" value="HHH_5"/>
    <property type="match status" value="1"/>
</dbReference>
<evidence type="ECO:0000256" key="4">
    <source>
        <dbReference type="ARBA" id="ARBA00022806"/>
    </source>
</evidence>
<dbReference type="SMART" id="SM00490">
    <property type="entry name" value="HELICc"/>
    <property type="match status" value="1"/>
</dbReference>
<dbReference type="InterPro" id="IPR036390">
    <property type="entry name" value="WH_DNA-bd_sf"/>
</dbReference>
<dbReference type="SUPFAM" id="SSF158702">
    <property type="entry name" value="Sec63 N-terminal domain-like"/>
    <property type="match status" value="1"/>
</dbReference>
<feature type="compositionally biased region" description="Basic and acidic residues" evidence="11">
    <location>
        <begin position="707"/>
        <end position="721"/>
    </location>
</feature>